<keyword evidence="2" id="KW-1185">Reference proteome</keyword>
<organism evidence="1 2">
    <name type="scientific">Nephila pilipes</name>
    <name type="common">Giant wood spider</name>
    <name type="synonym">Nephila maculata</name>
    <dbReference type="NCBI Taxonomy" id="299642"/>
    <lineage>
        <taxon>Eukaryota</taxon>
        <taxon>Metazoa</taxon>
        <taxon>Ecdysozoa</taxon>
        <taxon>Arthropoda</taxon>
        <taxon>Chelicerata</taxon>
        <taxon>Arachnida</taxon>
        <taxon>Araneae</taxon>
        <taxon>Araneomorphae</taxon>
        <taxon>Entelegynae</taxon>
        <taxon>Araneoidea</taxon>
        <taxon>Nephilidae</taxon>
        <taxon>Nephila</taxon>
    </lineage>
</organism>
<comment type="caution">
    <text evidence="1">The sequence shown here is derived from an EMBL/GenBank/DDBJ whole genome shotgun (WGS) entry which is preliminary data.</text>
</comment>
<evidence type="ECO:0000313" key="2">
    <source>
        <dbReference type="Proteomes" id="UP000887013"/>
    </source>
</evidence>
<sequence>MIEWNEWLLIIHVLRDVHAKYKKEKMYTDQKFTMITSTLVTIIKGILNICRIEFQQSWKIRAMICYNSMPPSLKPITDCINYILYDLTAILLQLPYFRS</sequence>
<dbReference type="Proteomes" id="UP000887013">
    <property type="component" value="Unassembled WGS sequence"/>
</dbReference>
<dbReference type="AlphaFoldDB" id="A0A8X6UJM0"/>
<accession>A0A8X6UJM0</accession>
<reference evidence="1" key="1">
    <citation type="submission" date="2020-08" db="EMBL/GenBank/DDBJ databases">
        <title>Multicomponent nature underlies the extraordinary mechanical properties of spider dragline silk.</title>
        <authorList>
            <person name="Kono N."/>
            <person name="Nakamura H."/>
            <person name="Mori M."/>
            <person name="Yoshida Y."/>
            <person name="Ohtoshi R."/>
            <person name="Malay A.D."/>
            <person name="Moran D.A.P."/>
            <person name="Tomita M."/>
            <person name="Numata K."/>
            <person name="Arakawa K."/>
        </authorList>
    </citation>
    <scope>NUCLEOTIDE SEQUENCE</scope>
</reference>
<evidence type="ECO:0000313" key="1">
    <source>
        <dbReference type="EMBL" id="GFU27814.1"/>
    </source>
</evidence>
<proteinExistence type="predicted"/>
<gene>
    <name evidence="1" type="ORF">NPIL_580811</name>
</gene>
<protein>
    <submittedName>
        <fullName evidence="1">Uncharacterized protein</fullName>
    </submittedName>
</protein>
<name>A0A8X6UJM0_NEPPI</name>
<dbReference type="EMBL" id="BMAW01032931">
    <property type="protein sequence ID" value="GFU27814.1"/>
    <property type="molecule type" value="Genomic_DNA"/>
</dbReference>